<dbReference type="OMA" id="DRPMRTY"/>
<dbReference type="PANTHER" id="PTHR19229:SF36">
    <property type="entry name" value="ATP-BINDING CASSETTE SUB-FAMILY A MEMBER 2"/>
    <property type="match status" value="1"/>
</dbReference>
<keyword evidence="1" id="KW-0813">Transport</keyword>
<evidence type="ECO:0000313" key="9">
    <source>
        <dbReference type="Proteomes" id="UP000030765"/>
    </source>
</evidence>
<dbReference type="GO" id="GO:0016020">
    <property type="term" value="C:membrane"/>
    <property type="evidence" value="ECO:0007669"/>
    <property type="project" value="InterPro"/>
</dbReference>
<evidence type="ECO:0000259" key="6">
    <source>
        <dbReference type="PROSITE" id="PS50893"/>
    </source>
</evidence>
<dbReference type="SMART" id="SM00382">
    <property type="entry name" value="AAA"/>
    <property type="match status" value="1"/>
</dbReference>
<protein>
    <submittedName>
        <fullName evidence="8">ABC transporter domain-containing protein</fullName>
    </submittedName>
</protein>
<evidence type="ECO:0000256" key="2">
    <source>
        <dbReference type="ARBA" id="ARBA00022737"/>
    </source>
</evidence>
<keyword evidence="5" id="KW-0812">Transmembrane</keyword>
<dbReference type="Proteomes" id="UP000030765">
    <property type="component" value="Unassembled WGS sequence"/>
</dbReference>
<keyword evidence="3" id="KW-0547">Nucleotide-binding</keyword>
<dbReference type="InterPro" id="IPR003439">
    <property type="entry name" value="ABC_transporter-like_ATP-bd"/>
</dbReference>
<dbReference type="STRING" id="74873.A0A084VXW5"/>
<evidence type="ECO:0000313" key="7">
    <source>
        <dbReference type="EMBL" id="KFB42809.1"/>
    </source>
</evidence>
<dbReference type="EMBL" id="ATLV01018208">
    <property type="status" value="NOT_ANNOTATED_CDS"/>
    <property type="molecule type" value="Genomic_DNA"/>
</dbReference>
<dbReference type="Pfam" id="PF00005">
    <property type="entry name" value="ABC_tran"/>
    <property type="match status" value="1"/>
</dbReference>
<dbReference type="InterPro" id="IPR026082">
    <property type="entry name" value="ABCA"/>
</dbReference>
<reference evidence="8" key="2">
    <citation type="submission" date="2020-05" db="UniProtKB">
        <authorList>
            <consortium name="EnsemblMetazoa"/>
        </authorList>
    </citation>
    <scope>IDENTIFICATION</scope>
</reference>
<dbReference type="InterPro" id="IPR003593">
    <property type="entry name" value="AAA+_ATPase"/>
</dbReference>
<dbReference type="GO" id="GO:0016887">
    <property type="term" value="F:ATP hydrolysis activity"/>
    <property type="evidence" value="ECO:0007669"/>
    <property type="project" value="InterPro"/>
</dbReference>
<dbReference type="VEuPathDB" id="VectorBase:ASIS003128"/>
<dbReference type="OrthoDB" id="8061355at2759"/>
<dbReference type="GO" id="GO:0005524">
    <property type="term" value="F:ATP binding"/>
    <property type="evidence" value="ECO:0007669"/>
    <property type="project" value="UniProtKB-KW"/>
</dbReference>
<evidence type="ECO:0000256" key="5">
    <source>
        <dbReference type="SAM" id="Phobius"/>
    </source>
</evidence>
<evidence type="ECO:0000256" key="3">
    <source>
        <dbReference type="ARBA" id="ARBA00022741"/>
    </source>
</evidence>
<dbReference type="CDD" id="cd03263">
    <property type="entry name" value="ABC_subfamily_A"/>
    <property type="match status" value="1"/>
</dbReference>
<keyword evidence="5" id="KW-1133">Transmembrane helix</keyword>
<keyword evidence="4" id="KW-0067">ATP-binding</keyword>
<keyword evidence="9" id="KW-1185">Reference proteome</keyword>
<dbReference type="GO" id="GO:0140359">
    <property type="term" value="F:ABC-type transporter activity"/>
    <property type="evidence" value="ECO:0007669"/>
    <property type="project" value="InterPro"/>
</dbReference>
<feature type="transmembrane region" description="Helical" evidence="5">
    <location>
        <begin position="12"/>
        <end position="35"/>
    </location>
</feature>
<dbReference type="InterPro" id="IPR027417">
    <property type="entry name" value="P-loop_NTPase"/>
</dbReference>
<dbReference type="AlphaFoldDB" id="A0A084VXW5"/>
<organism evidence="7">
    <name type="scientific">Anopheles sinensis</name>
    <name type="common">Mosquito</name>
    <dbReference type="NCBI Taxonomy" id="74873"/>
    <lineage>
        <taxon>Eukaryota</taxon>
        <taxon>Metazoa</taxon>
        <taxon>Ecdysozoa</taxon>
        <taxon>Arthropoda</taxon>
        <taxon>Hexapoda</taxon>
        <taxon>Insecta</taxon>
        <taxon>Pterygota</taxon>
        <taxon>Neoptera</taxon>
        <taxon>Endopterygota</taxon>
        <taxon>Diptera</taxon>
        <taxon>Nematocera</taxon>
        <taxon>Culicoidea</taxon>
        <taxon>Culicidae</taxon>
        <taxon>Anophelinae</taxon>
        <taxon>Anopheles</taxon>
    </lineage>
</organism>
<dbReference type="PROSITE" id="PS50893">
    <property type="entry name" value="ABC_TRANSPORTER_2"/>
    <property type="match status" value="1"/>
</dbReference>
<sequence length="349" mass="39454">MFNNEYPSIDELSLGSVHLMQLLGIILWLFMWFYVRNVYPGRYGIPKSKLFFVSKHFWRGVPASWSGLSPCICEEPDEIANQTIGNPANSLVRIKKLNKVYKGHSGRCKEVKDFSISIYKNNITVLLGNSGAGKTTVMNIISGMLPRTSGCIVVDEEHDYERYREQIGFCPQHNLFYSLLNCREHLELFSRLRGSSSKEAREEANTILKKVNLIDQSEVLVHALSESMKRRLSLAIAIVGKPNLLILDEPTSGLDPKSRRDVWDLLHSLRSNHTILLTTNCMEEAEMLGDWIAIMDQMELVAFGTYDSVNQDSSLIERLKIQQQGLAIGTISLTNGSLEEVFLNATHNT</sequence>
<dbReference type="EnsemblMetazoa" id="ASIC010560-RA">
    <property type="protein sequence ID" value="ASIC010560-PA"/>
    <property type="gene ID" value="ASIC010560"/>
</dbReference>
<dbReference type="PANTHER" id="PTHR19229">
    <property type="entry name" value="ATP-BINDING CASSETTE TRANSPORTER SUBFAMILY A ABCA"/>
    <property type="match status" value="1"/>
</dbReference>
<evidence type="ECO:0000256" key="1">
    <source>
        <dbReference type="ARBA" id="ARBA00022448"/>
    </source>
</evidence>
<dbReference type="FunFam" id="3.40.50.300:FF:000436">
    <property type="entry name" value="ATP binding cassette subfamily A member 9"/>
    <property type="match status" value="1"/>
</dbReference>
<evidence type="ECO:0000256" key="4">
    <source>
        <dbReference type="ARBA" id="ARBA00022840"/>
    </source>
</evidence>
<feature type="domain" description="ABC transporter" evidence="6">
    <location>
        <begin position="92"/>
        <end position="322"/>
    </location>
</feature>
<keyword evidence="2" id="KW-0677">Repeat</keyword>
<reference evidence="7 9" key="1">
    <citation type="journal article" date="2014" name="BMC Genomics">
        <title>Genome sequence of Anopheles sinensis provides insight into genetics basis of mosquito competence for malaria parasites.</title>
        <authorList>
            <person name="Zhou D."/>
            <person name="Zhang D."/>
            <person name="Ding G."/>
            <person name="Shi L."/>
            <person name="Hou Q."/>
            <person name="Ye Y."/>
            <person name="Xu Y."/>
            <person name="Zhou H."/>
            <person name="Xiong C."/>
            <person name="Li S."/>
            <person name="Yu J."/>
            <person name="Hong S."/>
            <person name="Yu X."/>
            <person name="Zou P."/>
            <person name="Chen C."/>
            <person name="Chang X."/>
            <person name="Wang W."/>
            <person name="Lv Y."/>
            <person name="Sun Y."/>
            <person name="Ma L."/>
            <person name="Shen B."/>
            <person name="Zhu C."/>
        </authorList>
    </citation>
    <scope>NUCLEOTIDE SEQUENCE [LARGE SCALE GENOMIC DNA]</scope>
</reference>
<dbReference type="EMBL" id="KE525224">
    <property type="protein sequence ID" value="KFB42809.1"/>
    <property type="molecule type" value="Genomic_DNA"/>
</dbReference>
<dbReference type="GO" id="GO:0005319">
    <property type="term" value="F:lipid transporter activity"/>
    <property type="evidence" value="ECO:0007669"/>
    <property type="project" value="TreeGrafter"/>
</dbReference>
<keyword evidence="5" id="KW-0472">Membrane</keyword>
<dbReference type="Gene3D" id="3.40.50.300">
    <property type="entry name" value="P-loop containing nucleotide triphosphate hydrolases"/>
    <property type="match status" value="1"/>
</dbReference>
<dbReference type="SUPFAM" id="SSF52540">
    <property type="entry name" value="P-loop containing nucleoside triphosphate hydrolases"/>
    <property type="match status" value="1"/>
</dbReference>
<proteinExistence type="predicted"/>
<name>A0A084VXW5_ANOSI</name>
<dbReference type="VEuPathDB" id="VectorBase:ASIC010560"/>
<evidence type="ECO:0000313" key="8">
    <source>
        <dbReference type="EnsemblMetazoa" id="ASIC010560-PA"/>
    </source>
</evidence>
<gene>
    <name evidence="7" type="ORF">ZHAS_00010560</name>
</gene>
<accession>A0A084VXW5</accession>